<dbReference type="EMBL" id="JAIMJA010000025">
    <property type="protein sequence ID" value="MCE2596804.1"/>
    <property type="molecule type" value="Genomic_DNA"/>
</dbReference>
<proteinExistence type="predicted"/>
<dbReference type="Pfam" id="PF07394">
    <property type="entry name" value="DUF1501"/>
    <property type="match status" value="1"/>
</dbReference>
<organism evidence="1 2">
    <name type="scientific">Motilimonas cestriensis</name>
    <dbReference type="NCBI Taxonomy" id="2742685"/>
    <lineage>
        <taxon>Bacteria</taxon>
        <taxon>Pseudomonadati</taxon>
        <taxon>Pseudomonadota</taxon>
        <taxon>Gammaproteobacteria</taxon>
        <taxon>Alteromonadales</taxon>
        <taxon>Alteromonadales genera incertae sedis</taxon>
        <taxon>Motilimonas</taxon>
    </lineage>
</organism>
<sequence>MDMDRRTFLSLCIKGGVSAAMLTSTQLSAMQSLLNQQHYNDYKALVCIFLLGGNDSMNMLLPMSGQDKADYLASRQNLAIVDPVRLSPISTLPETGLNPALAPLHELFNAGDLAFVGGVGTLSAPTSLDDYINKRSHIPSHLFSHNDQQARWMHGKEKQSINTGWGARMLELLEDQPHFASNISLAGTNPWQIGSKTSAFAMSRTGQANISAFSGTNTRAVQLEQSVMRQLAASQKRMAKVYGDGLTQGIANSQAMNASLENVAPLPDFGEGRLSQQLQTVARVIASQSQQGAGRQIFYVTMGGFDTHDEQVTKHPELLAELATSFSEFNQAMVSLGVSDQVTSFTMSDFGRTLSSNGDGTDHGWAGNQIVMGGAVKGQDIYGALLPQRLDSEFDVKGGRLIPQVSTDQYSATLAKWFGLSAGELNELFPSLSRFDQQTLNFMT</sequence>
<dbReference type="InterPro" id="IPR010869">
    <property type="entry name" value="DUF1501"/>
</dbReference>
<name>A0ABS8WCM9_9GAMM</name>
<dbReference type="RefSeq" id="WP_233054518.1">
    <property type="nucleotide sequence ID" value="NZ_JAIMJA010000025.1"/>
</dbReference>
<gene>
    <name evidence="1" type="ORF">K6Y31_18665</name>
</gene>
<evidence type="ECO:0000313" key="1">
    <source>
        <dbReference type="EMBL" id="MCE2596804.1"/>
    </source>
</evidence>
<comment type="caution">
    <text evidence="1">The sequence shown here is derived from an EMBL/GenBank/DDBJ whole genome shotgun (WGS) entry which is preliminary data.</text>
</comment>
<protein>
    <submittedName>
        <fullName evidence="1">DUF1501 domain-containing protein</fullName>
    </submittedName>
</protein>
<keyword evidence="2" id="KW-1185">Reference proteome</keyword>
<dbReference type="PANTHER" id="PTHR43737:SF1">
    <property type="entry name" value="DUF1501 DOMAIN-CONTAINING PROTEIN"/>
    <property type="match status" value="1"/>
</dbReference>
<accession>A0ABS8WCM9</accession>
<evidence type="ECO:0000313" key="2">
    <source>
        <dbReference type="Proteomes" id="UP001201273"/>
    </source>
</evidence>
<dbReference type="Proteomes" id="UP001201273">
    <property type="component" value="Unassembled WGS sequence"/>
</dbReference>
<dbReference type="PANTHER" id="PTHR43737">
    <property type="entry name" value="BLL7424 PROTEIN"/>
    <property type="match status" value="1"/>
</dbReference>
<reference evidence="1 2" key="1">
    <citation type="journal article" date="2022" name="Environ. Microbiol. Rep.">
        <title>Eco-phylogenetic analyses reveal divergent evolution of vitamin B12 metabolism in the marine bacterial family 'Psychromonadaceae'.</title>
        <authorList>
            <person name="Jin X."/>
            <person name="Yang Y."/>
            <person name="Cao H."/>
            <person name="Gao B."/>
            <person name="Zhao Z."/>
        </authorList>
    </citation>
    <scope>NUCLEOTIDE SEQUENCE [LARGE SCALE GENOMIC DNA]</scope>
    <source>
        <strain evidence="1 2">MKS20</strain>
    </source>
</reference>